<keyword evidence="5 7" id="KW-0378">Hydrolase</keyword>
<reference evidence="13 14" key="1">
    <citation type="submission" date="2013-10" db="EMBL/GenBank/DDBJ databases">
        <authorList>
            <person name="Ichikawa N."/>
            <person name="Kimura A."/>
            <person name="Ohji S."/>
            <person name="Hosoyama A."/>
            <person name="Fujita N."/>
        </authorList>
    </citation>
    <scope>NUCLEOTIDE SEQUENCE [LARGE SCALE GENOMIC DNA]</scope>
    <source>
        <strain evidence="13 14">NBRC 102217</strain>
    </source>
</reference>
<dbReference type="InterPro" id="IPR036034">
    <property type="entry name" value="PDZ_sf"/>
</dbReference>
<evidence type="ECO:0000256" key="3">
    <source>
        <dbReference type="ARBA" id="ARBA00022490"/>
    </source>
</evidence>
<evidence type="ECO:0000256" key="11">
    <source>
        <dbReference type="SAM" id="SignalP"/>
    </source>
</evidence>
<dbReference type="CDD" id="cd07562">
    <property type="entry name" value="Peptidase_S41_TRI"/>
    <property type="match status" value="1"/>
</dbReference>
<evidence type="ECO:0000256" key="5">
    <source>
        <dbReference type="ARBA" id="ARBA00022801"/>
    </source>
</evidence>
<evidence type="ECO:0000256" key="7">
    <source>
        <dbReference type="PIRNR" id="PIRNR036421"/>
    </source>
</evidence>
<evidence type="ECO:0000313" key="13">
    <source>
        <dbReference type="EMBL" id="GAD88651.1"/>
    </source>
</evidence>
<feature type="region of interest" description="Disordered" evidence="10">
    <location>
        <begin position="574"/>
        <end position="607"/>
    </location>
</feature>
<dbReference type="PANTHER" id="PTHR43253:SF1">
    <property type="entry name" value="TRICORN PROTEASE HOMOLOG 2-RELATED"/>
    <property type="match status" value="1"/>
</dbReference>
<keyword evidence="3 7" id="KW-0963">Cytoplasm</keyword>
<feature type="active site" description="Charge relay system" evidence="8">
    <location>
        <position position="1051"/>
    </location>
</feature>
<evidence type="ECO:0000256" key="6">
    <source>
        <dbReference type="ARBA" id="ARBA00022825"/>
    </source>
</evidence>
<sequence>MFKRLTQTLGLLAVSTSVVFAAPVQQTDTANSANWYRDAAVSPDGSQIVFRYAGQLWLVPSTGGDALPLTSESVFSSHPVWSPNGKSIAFTSNRFGTGDVFTMDVNSGQSQRLTYHPSKDVPYAYSPDSSTVYFESRRIGNNKANMGNGLFGGGFYLYSVNATGGREHLELGNAVSSFDSAHTAQGFLYTDRPSIEQEWRKHHTSASARDIWLYKGGKHLQLTYFKGEDRDAHWSADDSAMYYLSERSGSFNVWRKEINNPSAKPEQQTFFDTFPLRSLSVSKQNDLVFSYDGDIWIKPSQEAKSHKVAIHIRKQELQAGERNVNLKYQATEFAVSPSGKEAAIVARGDIFVVSMNSGSVVRVTHTGQQEKDVSFSNDGKSLYYSSERNGNWDIYRSQVNATDPGFIGSTSITETAITQTPQDEYQPVLSPDNKKIAYRVDINNLVVENLANKSIIPLVKSTELYSYARSDWSYNWSPDSQYVISRTGSLFGANKIVMFDSNKKDSRIVLSQSGFGKFSPVFSNDGQIAYWLTTKDGVTKLDGSPTQLDVYGVSLNKFTEYNWFKHQDAVALTATSDQDKSKDKDDSKAKKQDEQQAPTAPKTEVDAKGLAQRIHRLTPLSLNLEFAALSPDNKDVLVAYNQKENLVFATFSVATQEFTPLFTRPAAAVSQIQLSNDGSSLIMLGNGTIENYSLATHQSKTQAFDLQAEFDFAQERNYIFNHVWRLTEQRFYNAKLHDVDWAGLKTSYARHLPAVHTYQDFAILLSEMVGELNASHTGASFYEQGQDWEKVGALGVFYDDSYQGEGVRVDTVLDNGPSDLPNSAIVAGSIIKTVNGTAIQKSDDIYPYLRNLIGKPTTLGVVKPDTDKVVNVQVFPIDNKQEFKLSYQYWVAKNEKLADTLSKGKIGYVHVPQMDSDSYKQLVDKLFGENRDKDAVVIDIRFNTGGNLHDQIVDLLSAVQYGTAVSRDGYQAAKFPIRRWTKPTVLLVNSYCYSDASVMAQLYQDNKLGKVVGDTVPGTGTFVNWQHQQNPMLVYGVPQLGMKDKHGNWLENQEIVPDVIVHNYPDSIANQRDVQLETAVKQLLSNK</sequence>
<comment type="similarity">
    <text evidence="2 7">Belongs to the peptidase S41B family.</text>
</comment>
<feature type="signal peptide" evidence="11">
    <location>
        <begin position="1"/>
        <end position="21"/>
    </location>
</feature>
<dbReference type="PIRSF" id="PIRSF036421">
    <property type="entry name" value="Tricorn_protease"/>
    <property type="match status" value="1"/>
</dbReference>
<dbReference type="eggNOG" id="COG0793">
    <property type="taxonomic scope" value="Bacteria"/>
</dbReference>
<dbReference type="SMART" id="SM00245">
    <property type="entry name" value="TSPc"/>
    <property type="match status" value="1"/>
</dbReference>
<evidence type="ECO:0000256" key="9">
    <source>
        <dbReference type="PIRSR" id="PIRSR036421-3"/>
    </source>
</evidence>
<dbReference type="InterPro" id="IPR012393">
    <property type="entry name" value="Tricorn_protease"/>
</dbReference>
<dbReference type="SUPFAM" id="SSF52096">
    <property type="entry name" value="ClpP/crotonase"/>
    <property type="match status" value="1"/>
</dbReference>
<feature type="compositionally biased region" description="Basic and acidic residues" evidence="10">
    <location>
        <begin position="577"/>
        <end position="594"/>
    </location>
</feature>
<dbReference type="SUPFAM" id="SSF50156">
    <property type="entry name" value="PDZ domain-like"/>
    <property type="match status" value="1"/>
</dbReference>
<dbReference type="EC" id="3.4.21.-" evidence="7"/>
<dbReference type="AlphaFoldDB" id="V5FFH2"/>
<evidence type="ECO:0000256" key="2">
    <source>
        <dbReference type="ARBA" id="ARBA00008524"/>
    </source>
</evidence>
<feature type="chain" id="PRO_5004732925" description="Tricorn protease homolog" evidence="11">
    <location>
        <begin position="22"/>
        <end position="1087"/>
    </location>
</feature>
<dbReference type="GO" id="GO:0005737">
    <property type="term" value="C:cytoplasm"/>
    <property type="evidence" value="ECO:0007669"/>
    <property type="project" value="UniProtKB-SubCell"/>
</dbReference>
<dbReference type="Gene3D" id="3.30.750.44">
    <property type="match status" value="1"/>
</dbReference>
<evidence type="ECO:0000256" key="8">
    <source>
        <dbReference type="PIRSR" id="PIRSR036421-1"/>
    </source>
</evidence>
<dbReference type="Gene3D" id="3.90.226.10">
    <property type="entry name" value="2-enoyl-CoA Hydratase, Chain A, domain 1"/>
    <property type="match status" value="1"/>
</dbReference>
<dbReference type="Pfam" id="PF26549">
    <property type="entry name" value="Tricorn_N"/>
    <property type="match status" value="1"/>
</dbReference>
<dbReference type="SUPFAM" id="SSF82171">
    <property type="entry name" value="DPP6 N-terminal domain-like"/>
    <property type="match status" value="1"/>
</dbReference>
<organism evidence="13 14">
    <name type="scientific">Vibrio halioticoli NBRC 102217</name>
    <dbReference type="NCBI Taxonomy" id="1219072"/>
    <lineage>
        <taxon>Bacteria</taxon>
        <taxon>Pseudomonadati</taxon>
        <taxon>Pseudomonadota</taxon>
        <taxon>Gammaproteobacteria</taxon>
        <taxon>Vibrionales</taxon>
        <taxon>Vibrionaceae</taxon>
        <taxon>Vibrio</taxon>
    </lineage>
</organism>
<keyword evidence="4 7" id="KW-0645">Protease</keyword>
<dbReference type="InterPro" id="IPR005151">
    <property type="entry name" value="Tail-specific_protease"/>
</dbReference>
<dbReference type="InterPro" id="IPR029045">
    <property type="entry name" value="ClpP/crotonase-like_dom_sf"/>
</dbReference>
<dbReference type="Pfam" id="PF26550">
    <property type="entry name" value="Tricorn_2nd"/>
    <property type="match status" value="1"/>
</dbReference>
<protein>
    <recommendedName>
        <fullName evidence="7">Tricorn protease homolog</fullName>
        <ecNumber evidence="7">3.4.21.-</ecNumber>
    </recommendedName>
</protein>
<name>V5FFH2_9VIBR</name>
<comment type="subcellular location">
    <subcellularLocation>
        <location evidence="1 7">Cytoplasm</location>
    </subcellularLocation>
</comment>
<dbReference type="Pfam" id="PF14684">
    <property type="entry name" value="Tricorn_C1"/>
    <property type="match status" value="1"/>
</dbReference>
<accession>V5FFH2</accession>
<reference evidence="13 14" key="2">
    <citation type="submission" date="2013-11" db="EMBL/GenBank/DDBJ databases">
        <title>Whole genome shotgun sequence of Vibrio halioticoli NBRC 102217.</title>
        <authorList>
            <person name="Isaki S."/>
            <person name="Kimura A."/>
            <person name="Ohji S."/>
            <person name="Hosoyama A."/>
            <person name="Fujita N."/>
            <person name="Hashimoto M."/>
            <person name="Hosoyama Y."/>
            <person name="Yamazoe A."/>
        </authorList>
    </citation>
    <scope>NUCLEOTIDE SEQUENCE [LARGE SCALE GENOMIC DNA]</scope>
    <source>
        <strain evidence="13 14">NBRC 102217</strain>
    </source>
</reference>
<dbReference type="GO" id="GO:0006508">
    <property type="term" value="P:proteolysis"/>
    <property type="evidence" value="ECO:0007669"/>
    <property type="project" value="UniProtKB-UniRule"/>
</dbReference>
<dbReference type="InterPro" id="IPR011042">
    <property type="entry name" value="6-blade_b-propeller_TolB-like"/>
</dbReference>
<dbReference type="SUPFAM" id="SSF69304">
    <property type="entry name" value="Tricorn protease N-terminal domain"/>
    <property type="match status" value="1"/>
</dbReference>
<dbReference type="EMBL" id="BAUJ01000008">
    <property type="protein sequence ID" value="GAD88651.1"/>
    <property type="molecule type" value="Genomic_DNA"/>
</dbReference>
<feature type="site" description="Transition state stabilizer; via amide nitrogen" evidence="9">
    <location>
        <position position="995"/>
    </location>
</feature>
<gene>
    <name evidence="13" type="ORF">VHA01S_008_00470</name>
</gene>
<comment type="caution">
    <text evidence="13">The sequence shown here is derived from an EMBL/GenBank/DDBJ whole genome shotgun (WGS) entry which is preliminary data.</text>
</comment>
<dbReference type="GO" id="GO:0008236">
    <property type="term" value="F:serine-type peptidase activity"/>
    <property type="evidence" value="ECO:0007669"/>
    <property type="project" value="UniProtKB-UniRule"/>
</dbReference>
<dbReference type="Pfam" id="PF03572">
    <property type="entry name" value="Peptidase_S41"/>
    <property type="match status" value="1"/>
</dbReference>
<evidence type="ECO:0000313" key="14">
    <source>
        <dbReference type="Proteomes" id="UP000017800"/>
    </source>
</evidence>
<keyword evidence="6 7" id="KW-0720">Serine protease</keyword>
<evidence type="ECO:0000256" key="10">
    <source>
        <dbReference type="SAM" id="MobiDB-lite"/>
    </source>
</evidence>
<keyword evidence="11" id="KW-0732">Signal</keyword>
<comment type="function">
    <text evidence="7">Degrades oligopeptides.</text>
</comment>
<feature type="active site" description="Nucleophile" evidence="8">
    <location>
        <position position="994"/>
    </location>
</feature>
<evidence type="ECO:0000256" key="1">
    <source>
        <dbReference type="ARBA" id="ARBA00004496"/>
    </source>
</evidence>
<feature type="active site" description="Charge relay system" evidence="8">
    <location>
        <position position="776"/>
    </location>
</feature>
<dbReference type="Proteomes" id="UP000017800">
    <property type="component" value="Unassembled WGS sequence"/>
</dbReference>
<dbReference type="eggNOG" id="COG4946">
    <property type="taxonomic scope" value="Bacteria"/>
</dbReference>
<dbReference type="Gene3D" id="2.120.10.30">
    <property type="entry name" value="TolB, C-terminal domain"/>
    <property type="match status" value="2"/>
</dbReference>
<dbReference type="PANTHER" id="PTHR43253">
    <property type="entry name" value="TRICORN PROTEASE HOMOLOG 2-RELATED"/>
    <property type="match status" value="1"/>
</dbReference>
<proteinExistence type="inferred from homology"/>
<evidence type="ECO:0000256" key="4">
    <source>
        <dbReference type="ARBA" id="ARBA00022670"/>
    </source>
</evidence>
<feature type="domain" description="Tail specific protease" evidence="12">
    <location>
        <begin position="867"/>
        <end position="1062"/>
    </location>
</feature>
<keyword evidence="14" id="KW-1185">Reference proteome</keyword>
<evidence type="ECO:0000259" key="12">
    <source>
        <dbReference type="SMART" id="SM00245"/>
    </source>
</evidence>
<dbReference type="RefSeq" id="WP_023403034.1">
    <property type="nucleotide sequence ID" value="NZ_BAUJ01000008.1"/>
</dbReference>
<dbReference type="Gene3D" id="2.120.10.60">
    <property type="entry name" value="Tricorn protease N-terminal domain"/>
    <property type="match status" value="1"/>
</dbReference>
<dbReference type="InterPro" id="IPR028204">
    <property type="entry name" value="Tricorn_C1"/>
</dbReference>